<keyword evidence="2" id="KW-1185">Reference proteome</keyword>
<protein>
    <submittedName>
        <fullName evidence="1">Uncharacterized protein</fullName>
    </submittedName>
</protein>
<dbReference type="HOGENOM" id="CLU_1939036_0_0_1"/>
<dbReference type="OrthoDB" id="5424209at2759"/>
<organism evidence="1 2">
    <name type="scientific">Plicaturopsis crispa FD-325 SS-3</name>
    <dbReference type="NCBI Taxonomy" id="944288"/>
    <lineage>
        <taxon>Eukaryota</taxon>
        <taxon>Fungi</taxon>
        <taxon>Dikarya</taxon>
        <taxon>Basidiomycota</taxon>
        <taxon>Agaricomycotina</taxon>
        <taxon>Agaricomycetes</taxon>
        <taxon>Agaricomycetidae</taxon>
        <taxon>Amylocorticiales</taxon>
        <taxon>Amylocorticiaceae</taxon>
        <taxon>Plicatura</taxon>
        <taxon>Plicaturopsis crispa</taxon>
    </lineage>
</organism>
<accession>A0A0C9T299</accession>
<sequence length="130" mass="14219">MDTLSRPIVSHLVACATPLASPFGKARQHIRQQRPPCLAVDKVGNSTDLMSFVELALYNSSADDVFSAEGDSGALVWHAEDGKARIVGWLHSGQNAGGRTSNHIPYLTPGWLLLEEIKKRFPYAKFARTS</sequence>
<name>A0A0C9T299_PLICR</name>
<reference evidence="1 2" key="1">
    <citation type="submission" date="2014-06" db="EMBL/GenBank/DDBJ databases">
        <title>Evolutionary Origins and Diversification of the Mycorrhizal Mutualists.</title>
        <authorList>
            <consortium name="DOE Joint Genome Institute"/>
            <consortium name="Mycorrhizal Genomics Consortium"/>
            <person name="Kohler A."/>
            <person name="Kuo A."/>
            <person name="Nagy L.G."/>
            <person name="Floudas D."/>
            <person name="Copeland A."/>
            <person name="Barry K.W."/>
            <person name="Cichocki N."/>
            <person name="Veneault-Fourrey C."/>
            <person name="LaButti K."/>
            <person name="Lindquist E.A."/>
            <person name="Lipzen A."/>
            <person name="Lundell T."/>
            <person name="Morin E."/>
            <person name="Murat C."/>
            <person name="Riley R."/>
            <person name="Ohm R."/>
            <person name="Sun H."/>
            <person name="Tunlid A."/>
            <person name="Henrissat B."/>
            <person name="Grigoriev I.V."/>
            <person name="Hibbett D.S."/>
            <person name="Martin F."/>
        </authorList>
    </citation>
    <scope>NUCLEOTIDE SEQUENCE [LARGE SCALE GENOMIC DNA]</scope>
    <source>
        <strain evidence="1 2">FD-325 SS-3</strain>
    </source>
</reference>
<gene>
    <name evidence="1" type="ORF">PLICRDRAFT_180471</name>
</gene>
<proteinExistence type="predicted"/>
<evidence type="ECO:0000313" key="2">
    <source>
        <dbReference type="Proteomes" id="UP000053263"/>
    </source>
</evidence>
<dbReference type="AlphaFoldDB" id="A0A0C9T299"/>
<dbReference type="Proteomes" id="UP000053263">
    <property type="component" value="Unassembled WGS sequence"/>
</dbReference>
<dbReference type="EMBL" id="KN832578">
    <property type="protein sequence ID" value="KII83389.1"/>
    <property type="molecule type" value="Genomic_DNA"/>
</dbReference>
<evidence type="ECO:0000313" key="1">
    <source>
        <dbReference type="EMBL" id="KII83389.1"/>
    </source>
</evidence>